<dbReference type="InterPro" id="IPR050483">
    <property type="entry name" value="CoA-transferase_III_domain"/>
</dbReference>
<evidence type="ECO:0000313" key="3">
    <source>
        <dbReference type="Proteomes" id="UP000004335"/>
    </source>
</evidence>
<dbReference type="Gene3D" id="3.30.1540.10">
    <property type="entry name" value="formyl-coa transferase, domain 3"/>
    <property type="match status" value="1"/>
</dbReference>
<dbReference type="Gene3D" id="3.40.50.10540">
    <property type="entry name" value="Crotonobetainyl-coa:carnitine coa-transferase, domain 1"/>
    <property type="match status" value="1"/>
</dbReference>
<organism evidence="2 3">
    <name type="scientific">Limosilactobacillus reuteri MM4-1A</name>
    <dbReference type="NCBI Taxonomy" id="548485"/>
    <lineage>
        <taxon>Bacteria</taxon>
        <taxon>Bacillati</taxon>
        <taxon>Bacillota</taxon>
        <taxon>Bacilli</taxon>
        <taxon>Lactobacillales</taxon>
        <taxon>Lactobacillaceae</taxon>
        <taxon>Limosilactobacillus</taxon>
    </lineage>
</organism>
<dbReference type="InterPro" id="IPR023606">
    <property type="entry name" value="CoA-Trfase_III_dom_1_sf"/>
</dbReference>
<gene>
    <name evidence="2" type="ORF">HMPREF0536_10542</name>
</gene>
<sequence>MIVIQNKNKSWETIANTMGHPEWATDERFKDWEHRQLHKQEIYPLIESYTKNYDKYELTKKLGAAGIPVGPVLDWHELENDPDLNEDGTLVKINQGGNRGEFKTVGMPFTMSNYKPTYKRAPDLGENNKEILSSLGYDPEQIEELVAKGVISKVEKPHNPRTKVIKD</sequence>
<accession>A0A828RGB6</accession>
<protein>
    <recommendedName>
        <fullName evidence="4">Formyl-CoA transferase</fullName>
    </recommendedName>
</protein>
<evidence type="ECO:0000313" key="2">
    <source>
        <dbReference type="EMBL" id="EGC15697.1"/>
    </source>
</evidence>
<dbReference type="SUPFAM" id="SSF89796">
    <property type="entry name" value="CoA-transferase family III (CaiB/BaiF)"/>
    <property type="match status" value="1"/>
</dbReference>
<dbReference type="Pfam" id="PF02515">
    <property type="entry name" value="CoA_transf_3"/>
    <property type="match status" value="1"/>
</dbReference>
<dbReference type="Proteomes" id="UP000004335">
    <property type="component" value="Unassembled WGS sequence"/>
</dbReference>
<dbReference type="PANTHER" id="PTHR48207:SF3">
    <property type="entry name" value="SUCCINATE--HYDROXYMETHYLGLUTARATE COA-TRANSFERASE"/>
    <property type="match status" value="1"/>
</dbReference>
<keyword evidence="1" id="KW-0808">Transferase</keyword>
<comment type="caution">
    <text evidence="2">The sequence shown here is derived from an EMBL/GenBank/DDBJ whole genome shotgun (WGS) entry which is preliminary data.</text>
</comment>
<dbReference type="PANTHER" id="PTHR48207">
    <property type="entry name" value="SUCCINATE--HYDROXYMETHYLGLUTARATE COA-TRANSFERASE"/>
    <property type="match status" value="1"/>
</dbReference>
<evidence type="ECO:0000256" key="1">
    <source>
        <dbReference type="ARBA" id="ARBA00022679"/>
    </source>
</evidence>
<dbReference type="EMBL" id="ACGX02000005">
    <property type="protein sequence ID" value="EGC15697.1"/>
    <property type="molecule type" value="Genomic_DNA"/>
</dbReference>
<reference evidence="2 3" key="1">
    <citation type="submission" date="2011-01" db="EMBL/GenBank/DDBJ databases">
        <authorList>
            <person name="Muzny D."/>
            <person name="Qin X."/>
            <person name="Buhay C."/>
            <person name="Dugan-Rocha S."/>
            <person name="Ding Y."/>
            <person name="Chen G."/>
            <person name="Hawes A."/>
            <person name="Holder M."/>
            <person name="Jhangiani S."/>
            <person name="Johnson A."/>
            <person name="Khan Z."/>
            <person name="Li Z."/>
            <person name="Liu W."/>
            <person name="Liu X."/>
            <person name="Perez L."/>
            <person name="Shen H."/>
            <person name="Wang Q."/>
            <person name="Watt J."/>
            <person name="Xi L."/>
            <person name="Xin Y."/>
            <person name="Zhou J."/>
            <person name="Deng J."/>
            <person name="Jiang H."/>
            <person name="Liu Y."/>
            <person name="Qu J."/>
            <person name="Song X.-Z."/>
            <person name="Zhang L."/>
            <person name="Villasana D."/>
            <person name="Johnson A."/>
            <person name="Liu J."/>
            <person name="Liyanage D."/>
            <person name="Lorensuhewa L."/>
            <person name="Robinson T."/>
            <person name="Song A."/>
            <person name="Song B.-B."/>
            <person name="Dinh H."/>
            <person name="Thornton R."/>
            <person name="Coyle M."/>
            <person name="Francisco L."/>
            <person name="Jackson L."/>
            <person name="Javaid M."/>
            <person name="Korchina V."/>
            <person name="Kovar C."/>
            <person name="Mata R."/>
            <person name="Mathew T."/>
            <person name="Ngo R."/>
            <person name="Nguyen L."/>
            <person name="Nguyen N."/>
            <person name="Okwuonu G."/>
            <person name="Ongeri F."/>
            <person name="Pham C."/>
            <person name="Simmons D."/>
            <person name="Wilczek-Boney K."/>
            <person name="Hale W."/>
            <person name="Jakkamsetti A."/>
            <person name="Pham P."/>
            <person name="Ruth R."/>
            <person name="San Lucas F."/>
            <person name="Warren J."/>
            <person name="Zhang J."/>
            <person name="Zhao Z."/>
            <person name="Zhou C."/>
            <person name="Zhu D."/>
            <person name="Lee S."/>
            <person name="Bess C."/>
            <person name="Blankenburg K."/>
            <person name="Forbes L."/>
            <person name="Fu Q."/>
            <person name="Gubbala S."/>
            <person name="Hirani K."/>
            <person name="Jayaseelan J.C."/>
            <person name="Lara F."/>
            <person name="Munidasa M."/>
            <person name="Palculict T."/>
            <person name="Patil S."/>
            <person name="Pu L.-L."/>
            <person name="Saada N."/>
            <person name="Tang L."/>
            <person name="Weissenberger G."/>
            <person name="Zhu Y."/>
            <person name="Hemphill L."/>
            <person name="Shang Y."/>
            <person name="Youmans B."/>
            <person name="Ayvaz T."/>
            <person name="Ross M."/>
            <person name="Santibanez J."/>
            <person name="Aqrawi P."/>
            <person name="Gross S."/>
            <person name="Joshi V."/>
            <person name="Fowler G."/>
            <person name="Nazareth L."/>
            <person name="Reid J."/>
            <person name="Worley K."/>
            <person name="Petrosino J."/>
            <person name="Highlander S."/>
            <person name="Gibbs R."/>
        </authorList>
    </citation>
    <scope>NUCLEOTIDE SEQUENCE [LARGE SCALE GENOMIC DNA]</scope>
    <source>
        <strain evidence="2 3">MM4-1A</strain>
    </source>
</reference>
<dbReference type="InterPro" id="IPR044855">
    <property type="entry name" value="CoA-Trfase_III_dom3_sf"/>
</dbReference>
<name>A0A828RGB6_LIMRT</name>
<dbReference type="AlphaFoldDB" id="A0A828RGB6"/>
<proteinExistence type="predicted"/>
<dbReference type="GO" id="GO:0008410">
    <property type="term" value="F:CoA-transferase activity"/>
    <property type="evidence" value="ECO:0007669"/>
    <property type="project" value="TreeGrafter"/>
</dbReference>
<dbReference type="InterPro" id="IPR003673">
    <property type="entry name" value="CoA-Trfase_fam_III"/>
</dbReference>
<evidence type="ECO:0008006" key="4">
    <source>
        <dbReference type="Google" id="ProtNLM"/>
    </source>
</evidence>